<keyword evidence="2 5" id="KW-0812">Transmembrane</keyword>
<evidence type="ECO:0000256" key="1">
    <source>
        <dbReference type="ARBA" id="ARBA00004141"/>
    </source>
</evidence>
<dbReference type="PANTHER" id="PTHR37306">
    <property type="entry name" value="COLICIN V PRODUCTION PROTEIN"/>
    <property type="match status" value="1"/>
</dbReference>
<evidence type="ECO:0000256" key="2">
    <source>
        <dbReference type="ARBA" id="ARBA00022692"/>
    </source>
</evidence>
<dbReference type="EMBL" id="MPDK01000003">
    <property type="protein sequence ID" value="PWI58507.1"/>
    <property type="molecule type" value="Genomic_DNA"/>
</dbReference>
<evidence type="ECO:0008006" key="8">
    <source>
        <dbReference type="Google" id="ProtNLM"/>
    </source>
</evidence>
<accession>A0A2U3DB48</accession>
<comment type="subcellular location">
    <subcellularLocation>
        <location evidence="1">Membrane</location>
        <topology evidence="1">Multi-pass membrane protein</topology>
    </subcellularLocation>
</comment>
<protein>
    <recommendedName>
        <fullName evidence="8">Colicin V production protein</fullName>
    </recommendedName>
</protein>
<keyword evidence="4 5" id="KW-0472">Membrane</keyword>
<dbReference type="InterPro" id="IPR003825">
    <property type="entry name" value="Colicin-V_CvpA"/>
</dbReference>
<feature type="transmembrane region" description="Helical" evidence="5">
    <location>
        <begin position="85"/>
        <end position="109"/>
    </location>
</feature>
<gene>
    <name evidence="6" type="ORF">BM613_03005</name>
</gene>
<evidence type="ECO:0000256" key="4">
    <source>
        <dbReference type="ARBA" id="ARBA00023136"/>
    </source>
</evidence>
<evidence type="ECO:0000256" key="5">
    <source>
        <dbReference type="SAM" id="Phobius"/>
    </source>
</evidence>
<organism evidence="6 7">
    <name type="scientific">Sulfoacidibacillus thermotolerans</name>
    <name type="common">Acidibacillus sulfuroxidans</name>
    <dbReference type="NCBI Taxonomy" id="1765684"/>
    <lineage>
        <taxon>Bacteria</taxon>
        <taxon>Bacillati</taxon>
        <taxon>Bacillota</taxon>
        <taxon>Bacilli</taxon>
        <taxon>Bacillales</taxon>
        <taxon>Alicyclobacillaceae</taxon>
        <taxon>Sulfoacidibacillus</taxon>
    </lineage>
</organism>
<evidence type="ECO:0000313" key="7">
    <source>
        <dbReference type="Proteomes" id="UP000245380"/>
    </source>
</evidence>
<dbReference type="Proteomes" id="UP000245380">
    <property type="component" value="Unassembled WGS sequence"/>
</dbReference>
<evidence type="ECO:0000313" key="6">
    <source>
        <dbReference type="EMBL" id="PWI58507.1"/>
    </source>
</evidence>
<name>A0A2U3DB48_SULT2</name>
<sequence>MNITDWVMIAIVVFSSWEGYRTGFVAQVVRLLGTVIAYISAWKLHAFLTPTIAHWLLATVLKHMRYTPSGPFVVFFGPQPSQGDVATAIASAISFGIVFYLSLLVIRYVGYMLNTVMSLPVLSFVNRLAGLAAGFAIAIALIAVLLSILSYVPASPLKEQLAHSKLVPMFKVPVRQLDKIESTL</sequence>
<dbReference type="AlphaFoldDB" id="A0A2U3DB48"/>
<keyword evidence="7" id="KW-1185">Reference proteome</keyword>
<comment type="caution">
    <text evidence="6">The sequence shown here is derived from an EMBL/GenBank/DDBJ whole genome shotgun (WGS) entry which is preliminary data.</text>
</comment>
<dbReference type="GO" id="GO:0009403">
    <property type="term" value="P:toxin biosynthetic process"/>
    <property type="evidence" value="ECO:0007669"/>
    <property type="project" value="InterPro"/>
</dbReference>
<dbReference type="Pfam" id="PF02674">
    <property type="entry name" value="Colicin_V"/>
    <property type="match status" value="1"/>
</dbReference>
<evidence type="ECO:0000256" key="3">
    <source>
        <dbReference type="ARBA" id="ARBA00022989"/>
    </source>
</evidence>
<keyword evidence="3 5" id="KW-1133">Transmembrane helix</keyword>
<dbReference type="GO" id="GO:0016020">
    <property type="term" value="C:membrane"/>
    <property type="evidence" value="ECO:0007669"/>
    <property type="project" value="UniProtKB-SubCell"/>
</dbReference>
<feature type="transmembrane region" description="Helical" evidence="5">
    <location>
        <begin position="130"/>
        <end position="152"/>
    </location>
</feature>
<dbReference type="PANTHER" id="PTHR37306:SF1">
    <property type="entry name" value="COLICIN V PRODUCTION PROTEIN"/>
    <property type="match status" value="1"/>
</dbReference>
<dbReference type="OrthoDB" id="2989823at2"/>
<reference evidence="6 7" key="1">
    <citation type="submission" date="2016-11" db="EMBL/GenBank/DDBJ databases">
        <title>Comparative genomics of Acidibacillus ferroxidans species.</title>
        <authorList>
            <person name="Oliveira G."/>
            <person name="Nunes G."/>
            <person name="Oliveira R."/>
            <person name="Araujo F."/>
            <person name="Salim A."/>
            <person name="Scholte L."/>
            <person name="Morais D."/>
            <person name="Nancucheo I."/>
            <person name="Johnson D.B."/>
            <person name="Grail B."/>
            <person name="Bittencourt J."/>
            <person name="Valadares R."/>
        </authorList>
    </citation>
    <scope>NUCLEOTIDE SEQUENCE [LARGE SCALE GENOMIC DNA]</scope>
    <source>
        <strain evidence="6 7">Y002</strain>
    </source>
</reference>
<proteinExistence type="predicted"/>
<dbReference type="RefSeq" id="WP_109429699.1">
    <property type="nucleotide sequence ID" value="NZ_MPDK01000003.1"/>
</dbReference>